<dbReference type="EMBL" id="OJIN01000212">
    <property type="protein sequence ID" value="SPD75606.1"/>
    <property type="molecule type" value="Genomic_DNA"/>
</dbReference>
<dbReference type="AlphaFoldDB" id="A0A445N1N0"/>
<gene>
    <name evidence="2" type="ORF">PITCH_A680005</name>
</gene>
<organism evidence="2">
    <name type="scientific">uncultured Desulfobacterium sp</name>
    <dbReference type="NCBI Taxonomy" id="201089"/>
    <lineage>
        <taxon>Bacteria</taxon>
        <taxon>Pseudomonadati</taxon>
        <taxon>Thermodesulfobacteriota</taxon>
        <taxon>Desulfobacteria</taxon>
        <taxon>Desulfobacterales</taxon>
        <taxon>Desulfobacteriaceae</taxon>
        <taxon>Desulfobacterium</taxon>
        <taxon>environmental samples</taxon>
    </lineage>
</organism>
<sequence>MDSRRRGQWKTGRPPVATETGEVSAPGKQLRAGRPAHGRVLVRAAPATAWEEETGAHLAAAMGVAGANAWRAREEV</sequence>
<accession>A0A445N1N0</accession>
<proteinExistence type="predicted"/>
<protein>
    <submittedName>
        <fullName evidence="2">Uncharacterized protein</fullName>
    </submittedName>
</protein>
<evidence type="ECO:0000313" key="2">
    <source>
        <dbReference type="EMBL" id="SPD75606.1"/>
    </source>
</evidence>
<reference evidence="2" key="1">
    <citation type="submission" date="2018-01" db="EMBL/GenBank/DDBJ databases">
        <authorList>
            <person name="Regsiter A."/>
            <person name="William W."/>
        </authorList>
    </citation>
    <scope>NUCLEOTIDE SEQUENCE</scope>
    <source>
        <strain evidence="2">TRIP AH-1</strain>
    </source>
</reference>
<name>A0A445N1N0_9BACT</name>
<evidence type="ECO:0000256" key="1">
    <source>
        <dbReference type="SAM" id="MobiDB-lite"/>
    </source>
</evidence>
<feature type="region of interest" description="Disordered" evidence="1">
    <location>
        <begin position="1"/>
        <end position="34"/>
    </location>
</feature>